<keyword evidence="4" id="KW-1185">Reference proteome</keyword>
<dbReference type="KEGG" id="gtt:GUITHDRAFT_164364"/>
<dbReference type="PANTHER" id="PTHR31606:SF1">
    <property type="entry name" value="WW DOMAIN BINDING PROTEIN 2, ISOFORM E"/>
    <property type="match status" value="1"/>
</dbReference>
<dbReference type="EnsemblProtists" id="EKX41467">
    <property type="protein sequence ID" value="EKX41467"/>
    <property type="gene ID" value="GUITHDRAFT_164364"/>
</dbReference>
<dbReference type="Proteomes" id="UP000011087">
    <property type="component" value="Unassembled WGS sequence"/>
</dbReference>
<evidence type="ECO:0000313" key="4">
    <source>
        <dbReference type="Proteomes" id="UP000011087"/>
    </source>
</evidence>
<sequence length="256" mass="28085">MALNPPLIPGQGLPLPVHGELFILQRSEVRFEAEILGQTKRTYDHKGNLYLSTLRMVFVKDANDTANRGWFSLGPEHANDLIAYDIPLSLLRQERFNQPIFGCNNIEAICLPLPGTDGETHIKLSFYSGGVGTFLPLFFDLLNRNRHPSGTMDENFRTAVSSGQFMRAAYIDPNDPSMIFVSSQPATPQSNSLSRDDYYRLGPQAAVASPTVQPAPEPRAPVIIPTATPIHEERPAPSSSSSPSVPDGWTVVSPSK</sequence>
<evidence type="ECO:0000256" key="1">
    <source>
        <dbReference type="SAM" id="MobiDB-lite"/>
    </source>
</evidence>
<dbReference type="OMA" id="YHSQPAE"/>
<name>L1IZF8_GUITC</name>
<dbReference type="AlphaFoldDB" id="L1IZF8"/>
<gene>
    <name evidence="2" type="ORF">GUITHDRAFT_164364</name>
</gene>
<accession>L1IZF8</accession>
<feature type="region of interest" description="Disordered" evidence="1">
    <location>
        <begin position="227"/>
        <end position="256"/>
    </location>
</feature>
<dbReference type="RefSeq" id="XP_005828447.1">
    <property type="nucleotide sequence ID" value="XM_005828390.1"/>
</dbReference>
<dbReference type="eggNOG" id="KOG3294">
    <property type="taxonomic scope" value="Eukaryota"/>
</dbReference>
<proteinExistence type="predicted"/>
<feature type="compositionally biased region" description="Low complexity" evidence="1">
    <location>
        <begin position="236"/>
        <end position="246"/>
    </location>
</feature>
<evidence type="ECO:0000313" key="2">
    <source>
        <dbReference type="EMBL" id="EKX41467.1"/>
    </source>
</evidence>
<dbReference type="EMBL" id="JH993023">
    <property type="protein sequence ID" value="EKX41467.1"/>
    <property type="molecule type" value="Genomic_DNA"/>
</dbReference>
<dbReference type="GO" id="GO:0005634">
    <property type="term" value="C:nucleus"/>
    <property type="evidence" value="ECO:0007669"/>
    <property type="project" value="TreeGrafter"/>
</dbReference>
<reference evidence="2 4" key="1">
    <citation type="journal article" date="2012" name="Nature">
        <title>Algal genomes reveal evolutionary mosaicism and the fate of nucleomorphs.</title>
        <authorList>
            <consortium name="DOE Joint Genome Institute"/>
            <person name="Curtis B.A."/>
            <person name="Tanifuji G."/>
            <person name="Burki F."/>
            <person name="Gruber A."/>
            <person name="Irimia M."/>
            <person name="Maruyama S."/>
            <person name="Arias M.C."/>
            <person name="Ball S.G."/>
            <person name="Gile G.H."/>
            <person name="Hirakawa Y."/>
            <person name="Hopkins J.F."/>
            <person name="Kuo A."/>
            <person name="Rensing S.A."/>
            <person name="Schmutz J."/>
            <person name="Symeonidi A."/>
            <person name="Elias M."/>
            <person name="Eveleigh R.J."/>
            <person name="Herman E.K."/>
            <person name="Klute M.J."/>
            <person name="Nakayama T."/>
            <person name="Obornik M."/>
            <person name="Reyes-Prieto A."/>
            <person name="Armbrust E.V."/>
            <person name="Aves S.J."/>
            <person name="Beiko R.G."/>
            <person name="Coutinho P."/>
            <person name="Dacks J.B."/>
            <person name="Durnford D.G."/>
            <person name="Fast N.M."/>
            <person name="Green B.R."/>
            <person name="Grisdale C.J."/>
            <person name="Hempel F."/>
            <person name="Henrissat B."/>
            <person name="Hoppner M.P."/>
            <person name="Ishida K."/>
            <person name="Kim E."/>
            <person name="Koreny L."/>
            <person name="Kroth P.G."/>
            <person name="Liu Y."/>
            <person name="Malik S.B."/>
            <person name="Maier U.G."/>
            <person name="McRose D."/>
            <person name="Mock T."/>
            <person name="Neilson J.A."/>
            <person name="Onodera N.T."/>
            <person name="Poole A.M."/>
            <person name="Pritham E.J."/>
            <person name="Richards T.A."/>
            <person name="Rocap G."/>
            <person name="Roy S.W."/>
            <person name="Sarai C."/>
            <person name="Schaack S."/>
            <person name="Shirato S."/>
            <person name="Slamovits C.H."/>
            <person name="Spencer D.F."/>
            <person name="Suzuki S."/>
            <person name="Worden A.Z."/>
            <person name="Zauner S."/>
            <person name="Barry K."/>
            <person name="Bell C."/>
            <person name="Bharti A.K."/>
            <person name="Crow J.A."/>
            <person name="Grimwood J."/>
            <person name="Kramer R."/>
            <person name="Lindquist E."/>
            <person name="Lucas S."/>
            <person name="Salamov A."/>
            <person name="McFadden G.I."/>
            <person name="Lane C.E."/>
            <person name="Keeling P.J."/>
            <person name="Gray M.W."/>
            <person name="Grigoriev I.V."/>
            <person name="Archibald J.M."/>
        </authorList>
    </citation>
    <scope>NUCLEOTIDE SEQUENCE</scope>
    <source>
        <strain evidence="2 4">CCMP2712</strain>
    </source>
</reference>
<dbReference type="GO" id="GO:0003713">
    <property type="term" value="F:transcription coactivator activity"/>
    <property type="evidence" value="ECO:0007669"/>
    <property type="project" value="InterPro"/>
</dbReference>
<dbReference type="InterPro" id="IPR044852">
    <property type="entry name" value="WBP2-like"/>
</dbReference>
<reference evidence="4" key="2">
    <citation type="submission" date="2012-11" db="EMBL/GenBank/DDBJ databases">
        <authorList>
            <person name="Kuo A."/>
            <person name="Curtis B.A."/>
            <person name="Tanifuji G."/>
            <person name="Burki F."/>
            <person name="Gruber A."/>
            <person name="Irimia M."/>
            <person name="Maruyama S."/>
            <person name="Arias M.C."/>
            <person name="Ball S.G."/>
            <person name="Gile G.H."/>
            <person name="Hirakawa Y."/>
            <person name="Hopkins J.F."/>
            <person name="Rensing S.A."/>
            <person name="Schmutz J."/>
            <person name="Symeonidi A."/>
            <person name="Elias M."/>
            <person name="Eveleigh R.J."/>
            <person name="Herman E.K."/>
            <person name="Klute M.J."/>
            <person name="Nakayama T."/>
            <person name="Obornik M."/>
            <person name="Reyes-Prieto A."/>
            <person name="Armbrust E.V."/>
            <person name="Aves S.J."/>
            <person name="Beiko R.G."/>
            <person name="Coutinho P."/>
            <person name="Dacks J.B."/>
            <person name="Durnford D.G."/>
            <person name="Fast N.M."/>
            <person name="Green B.R."/>
            <person name="Grisdale C."/>
            <person name="Hempe F."/>
            <person name="Henrissat B."/>
            <person name="Hoppner M.P."/>
            <person name="Ishida K.-I."/>
            <person name="Kim E."/>
            <person name="Koreny L."/>
            <person name="Kroth P.G."/>
            <person name="Liu Y."/>
            <person name="Malik S.-B."/>
            <person name="Maier U.G."/>
            <person name="McRose D."/>
            <person name="Mock T."/>
            <person name="Neilson J.A."/>
            <person name="Onodera N.T."/>
            <person name="Poole A.M."/>
            <person name="Pritham E.J."/>
            <person name="Richards T.A."/>
            <person name="Rocap G."/>
            <person name="Roy S.W."/>
            <person name="Sarai C."/>
            <person name="Schaack S."/>
            <person name="Shirato S."/>
            <person name="Slamovits C.H."/>
            <person name="Spencer D.F."/>
            <person name="Suzuki S."/>
            <person name="Worden A.Z."/>
            <person name="Zauner S."/>
            <person name="Barry K."/>
            <person name="Bell C."/>
            <person name="Bharti A.K."/>
            <person name="Crow J.A."/>
            <person name="Grimwood J."/>
            <person name="Kramer R."/>
            <person name="Lindquist E."/>
            <person name="Lucas S."/>
            <person name="Salamov A."/>
            <person name="McFadden G.I."/>
            <person name="Lane C.E."/>
            <person name="Keeling P.J."/>
            <person name="Gray M.W."/>
            <person name="Grigoriev I.V."/>
            <person name="Archibald J.M."/>
        </authorList>
    </citation>
    <scope>NUCLEOTIDE SEQUENCE</scope>
    <source>
        <strain evidence="4">CCMP2712</strain>
    </source>
</reference>
<dbReference type="GO" id="GO:0031490">
    <property type="term" value="F:chromatin DNA binding"/>
    <property type="evidence" value="ECO:0007669"/>
    <property type="project" value="TreeGrafter"/>
</dbReference>
<dbReference type="PaxDb" id="55529-EKX41467"/>
<protein>
    <submittedName>
        <fullName evidence="2 3">Uncharacterized protein</fullName>
    </submittedName>
</protein>
<dbReference type="SUPFAM" id="SSF50729">
    <property type="entry name" value="PH domain-like"/>
    <property type="match status" value="1"/>
</dbReference>
<dbReference type="STRING" id="905079.L1IZF8"/>
<organism evidence="2">
    <name type="scientific">Guillardia theta (strain CCMP2712)</name>
    <name type="common">Cryptophyte</name>
    <dbReference type="NCBI Taxonomy" id="905079"/>
    <lineage>
        <taxon>Eukaryota</taxon>
        <taxon>Cryptophyceae</taxon>
        <taxon>Pyrenomonadales</taxon>
        <taxon>Geminigeraceae</taxon>
        <taxon>Guillardia</taxon>
    </lineage>
</organism>
<dbReference type="HOGENOM" id="CLU_085214_0_0_1"/>
<dbReference type="OrthoDB" id="1259151at2759"/>
<dbReference type="GeneID" id="17298188"/>
<dbReference type="CDD" id="cd13214">
    <property type="entry name" value="PH-GRAM_WBP2"/>
    <property type="match status" value="1"/>
</dbReference>
<reference evidence="3" key="3">
    <citation type="submission" date="2016-03" db="UniProtKB">
        <authorList>
            <consortium name="EnsemblProtists"/>
        </authorList>
    </citation>
    <scope>IDENTIFICATION</scope>
</reference>
<evidence type="ECO:0000313" key="3">
    <source>
        <dbReference type="EnsemblProtists" id="EKX41467"/>
    </source>
</evidence>
<dbReference type="PANTHER" id="PTHR31606">
    <property type="entry name" value="WW DOMAIN BINDING PROTEIN 2, ISOFORM E"/>
    <property type="match status" value="1"/>
</dbReference>